<gene>
    <name evidence="5" type="ORF">KUF71_001761</name>
    <name evidence="6" type="ORF">KUF71_004677</name>
    <name evidence="2" type="ORF">KUF71_007298</name>
    <name evidence="3" type="ORF">KUF71_010640</name>
    <name evidence="4" type="ORF">KUF71_010817</name>
    <name evidence="1" type="ORF">KUF71_025471</name>
</gene>
<protein>
    <submittedName>
        <fullName evidence="4">Acyl-CoA synthetase short-chain family member B, mitochondrial</fullName>
    </submittedName>
</protein>
<evidence type="ECO:0000313" key="3">
    <source>
        <dbReference type="EMBL" id="KAK3921425.1"/>
    </source>
</evidence>
<organism evidence="4 7">
    <name type="scientific">Frankliniella fusca</name>
    <dbReference type="NCBI Taxonomy" id="407009"/>
    <lineage>
        <taxon>Eukaryota</taxon>
        <taxon>Metazoa</taxon>
        <taxon>Ecdysozoa</taxon>
        <taxon>Arthropoda</taxon>
        <taxon>Hexapoda</taxon>
        <taxon>Insecta</taxon>
        <taxon>Pterygota</taxon>
        <taxon>Neoptera</taxon>
        <taxon>Paraneoptera</taxon>
        <taxon>Thysanoptera</taxon>
        <taxon>Terebrantia</taxon>
        <taxon>Thripoidea</taxon>
        <taxon>Thripidae</taxon>
        <taxon>Frankliniella</taxon>
    </lineage>
</organism>
<dbReference type="EMBL" id="JAHWGI010000504">
    <property type="protein sequence ID" value="KAK3916210.1"/>
    <property type="molecule type" value="Genomic_DNA"/>
</dbReference>
<sequence length="396" mass="45624">MSEARLCYPLSARQLRKAHDMDWMCCSKYFGTPLRTCNSQEPDEINVGCEDCISDDDFDSLLKFIDDCWRKWSTALEVCVDTSQTWGWSIKVRSDFCLKKLYIPPRDRTEMGWTSRVATYGPSEHLYNRSPIQKEGYLGGVLSLANWGKTKIVVERHSGGPKSPTVYVKNVTLARGEEFLWNYGGAQELVKESSYNPQCCKQMAFAHHVHRAPRLPKLSLETPWRRHFCLLCGTDITSTTRGNPSNFKEHYVKEHAQFFSSSESVVDWEDVLYHLEIFRKTLAELQSKHYHVSFCNVPGLLSDTGSEEQIFDSFKRLFDKCKRIGVLLLKGDKVPICYDDLQPDMCKSWSQLQWTKESSPKHGRYVSHKATLEVTDIDEIVKSRVCNILQHVFSDS</sequence>
<reference evidence="4" key="2">
    <citation type="journal article" date="2023" name="BMC Genomics">
        <title>Pest status, molecular evolution, and epigenetic factors derived from the genome assembly of Frankliniella fusca, a thysanopteran phytovirus vector.</title>
        <authorList>
            <person name="Catto M.A."/>
            <person name="Labadie P.E."/>
            <person name="Jacobson A.L."/>
            <person name="Kennedy G.G."/>
            <person name="Srinivasan R."/>
            <person name="Hunt B.G."/>
        </authorList>
    </citation>
    <scope>NUCLEOTIDE SEQUENCE</scope>
    <source>
        <strain evidence="4">PL_HMW_Pooled</strain>
    </source>
</reference>
<reference evidence="4" key="1">
    <citation type="submission" date="2021-07" db="EMBL/GenBank/DDBJ databases">
        <authorList>
            <person name="Catto M.A."/>
            <person name="Jacobson A."/>
            <person name="Kennedy G."/>
            <person name="Labadie P."/>
            <person name="Hunt B.G."/>
            <person name="Srinivasan R."/>
        </authorList>
    </citation>
    <scope>NUCLEOTIDE SEQUENCE</scope>
    <source>
        <strain evidence="4">PL_HMW_Pooled</strain>
        <tissue evidence="4">Head</tissue>
    </source>
</reference>
<evidence type="ECO:0000313" key="4">
    <source>
        <dbReference type="EMBL" id="KAK3921632.1"/>
    </source>
</evidence>
<dbReference type="Proteomes" id="UP001219518">
    <property type="component" value="Unassembled WGS sequence"/>
</dbReference>
<dbReference type="EMBL" id="JAHWGI010001145">
    <property type="protein sequence ID" value="KAK3923350.1"/>
    <property type="molecule type" value="Genomic_DNA"/>
</dbReference>
<name>A0AAE1HHU0_9NEOP</name>
<dbReference type="EMBL" id="JAHWGI010001409">
    <property type="protein sequence ID" value="KAK3930106.1"/>
    <property type="molecule type" value="Genomic_DNA"/>
</dbReference>
<dbReference type="EMBL" id="JAHWGI010000801">
    <property type="protein sequence ID" value="KAK3917866.1"/>
    <property type="molecule type" value="Genomic_DNA"/>
</dbReference>
<comment type="caution">
    <text evidence="4">The sequence shown here is derived from an EMBL/GenBank/DDBJ whole genome shotgun (WGS) entry which is preliminary data.</text>
</comment>
<evidence type="ECO:0000313" key="1">
    <source>
        <dbReference type="EMBL" id="KAK3916210.1"/>
    </source>
</evidence>
<keyword evidence="7" id="KW-1185">Reference proteome</keyword>
<accession>A0AAE1HHU0</accession>
<proteinExistence type="predicted"/>
<dbReference type="EMBL" id="JAHWGI010001042">
    <property type="protein sequence ID" value="KAK3921632.1"/>
    <property type="molecule type" value="Genomic_DNA"/>
</dbReference>
<evidence type="ECO:0000313" key="6">
    <source>
        <dbReference type="EMBL" id="KAK3930106.1"/>
    </source>
</evidence>
<dbReference type="EMBL" id="JAHWGI010001033">
    <property type="protein sequence ID" value="KAK3921425.1"/>
    <property type="molecule type" value="Genomic_DNA"/>
</dbReference>
<dbReference type="AlphaFoldDB" id="A0AAE1HHU0"/>
<evidence type="ECO:0000313" key="2">
    <source>
        <dbReference type="EMBL" id="KAK3917866.1"/>
    </source>
</evidence>
<evidence type="ECO:0000313" key="5">
    <source>
        <dbReference type="EMBL" id="KAK3923350.1"/>
    </source>
</evidence>
<evidence type="ECO:0000313" key="7">
    <source>
        <dbReference type="Proteomes" id="UP001219518"/>
    </source>
</evidence>